<gene>
    <name evidence="1" type="ORF">DSO57_1037360</name>
</gene>
<proteinExistence type="predicted"/>
<accession>A0ACC2TXJ5</accession>
<dbReference type="EMBL" id="QTSX02001817">
    <property type="protein sequence ID" value="KAJ9079250.1"/>
    <property type="molecule type" value="Genomic_DNA"/>
</dbReference>
<organism evidence="1 2">
    <name type="scientific">Entomophthora muscae</name>
    <dbReference type="NCBI Taxonomy" id="34485"/>
    <lineage>
        <taxon>Eukaryota</taxon>
        <taxon>Fungi</taxon>
        <taxon>Fungi incertae sedis</taxon>
        <taxon>Zoopagomycota</taxon>
        <taxon>Entomophthoromycotina</taxon>
        <taxon>Entomophthoromycetes</taxon>
        <taxon>Entomophthorales</taxon>
        <taxon>Entomophthoraceae</taxon>
        <taxon>Entomophthora</taxon>
    </lineage>
</organism>
<protein>
    <submittedName>
        <fullName evidence="1">Uncharacterized protein</fullName>
    </submittedName>
</protein>
<dbReference type="Proteomes" id="UP001165960">
    <property type="component" value="Unassembled WGS sequence"/>
</dbReference>
<comment type="caution">
    <text evidence="1">The sequence shown here is derived from an EMBL/GenBank/DDBJ whole genome shotgun (WGS) entry which is preliminary data.</text>
</comment>
<reference evidence="1" key="1">
    <citation type="submission" date="2022-04" db="EMBL/GenBank/DDBJ databases">
        <title>Genome of the entomopathogenic fungus Entomophthora muscae.</title>
        <authorList>
            <person name="Elya C."/>
            <person name="Lovett B.R."/>
            <person name="Lee E."/>
            <person name="Macias A.M."/>
            <person name="Hajek A.E."/>
            <person name="De Bivort B.L."/>
            <person name="Kasson M.T."/>
            <person name="De Fine Licht H.H."/>
            <person name="Stajich J.E."/>
        </authorList>
    </citation>
    <scope>NUCLEOTIDE SEQUENCE</scope>
    <source>
        <strain evidence="1">Berkeley</strain>
    </source>
</reference>
<keyword evidence="2" id="KW-1185">Reference proteome</keyword>
<evidence type="ECO:0000313" key="2">
    <source>
        <dbReference type="Proteomes" id="UP001165960"/>
    </source>
</evidence>
<evidence type="ECO:0000313" key="1">
    <source>
        <dbReference type="EMBL" id="KAJ9079250.1"/>
    </source>
</evidence>
<name>A0ACC2TXJ5_9FUNG</name>
<sequence length="122" mass="13610">MLFFQYGSVVILLTIPGLLARYVRKVRFSSFLFGRRLANQFCALALAGLCLCASMHARKNFPHSLLAFIATGKSPIPPSLAIIVTNSNLVDATEEPNAICDRLLFLSVEELPEESFIFNKFR</sequence>